<feature type="domain" description="NAD-dependent epimerase/dehydratase" evidence="2">
    <location>
        <begin position="5"/>
        <end position="145"/>
    </location>
</feature>
<dbReference type="EC" id="5.1.3.10" evidence="3"/>
<protein>
    <submittedName>
        <fullName evidence="3">CDP-paratose 2-epimerase</fullName>
        <ecNumber evidence="3">5.1.3.10</ecNumber>
    </submittedName>
</protein>
<dbReference type="Gene3D" id="3.40.50.720">
    <property type="entry name" value="NAD(P)-binding Rossmann-like Domain"/>
    <property type="match status" value="1"/>
</dbReference>
<dbReference type="Proteomes" id="UP000547510">
    <property type="component" value="Unassembled WGS sequence"/>
</dbReference>
<dbReference type="SUPFAM" id="SSF51735">
    <property type="entry name" value="NAD(P)-binding Rossmann-fold domains"/>
    <property type="match status" value="1"/>
</dbReference>
<sequence length="388" mass="41397">MDIAVVTGPAGLVGGEAVRVLSPRFDLVVGLGSPPRRATSADVHYHPVDLRDPAAVDRALRDYGTDVRLVVHTAAHPGSALPATDAPPSLDSAALVTVNLLEAVRAHCPDAVFVLDSTVDVYGDASAALPLVETTTRWELDPAHPWHAHGVDESIRLDRADRAFPAVSVLAADLAAQNHGRRYGLNVGVFRSGPVTSARWAPPGRHGFLSDLVRDAVRGTPFTIRGHGGKQVRDVLDAADLVEMFWHYCLAPRPGAVYHAGGGRARGHSVLEVIGEYEHLTGREVPFEYAPEAGYADARWWLTDTRRFRRDYPDWRPTRGLVDLLAAAHRYWSGFGRVRPGSVGSGPVGSGPVPPGADDVLGPAATGFAATGLVADCREQPCTAETAL</sequence>
<dbReference type="GO" id="GO:0047732">
    <property type="term" value="F:CDP-abequose epimerase activity"/>
    <property type="evidence" value="ECO:0007669"/>
    <property type="project" value="UniProtKB-EC"/>
</dbReference>
<feature type="domain" description="NAD-dependent epimerase/dehydratase" evidence="2">
    <location>
        <begin position="166"/>
        <end position="255"/>
    </location>
</feature>
<comment type="similarity">
    <text evidence="1">Belongs to the NAD(P)-dependent epimerase/dehydratase family.</text>
</comment>
<dbReference type="RefSeq" id="WP_184694040.1">
    <property type="nucleotide sequence ID" value="NZ_JACHJN010000007.1"/>
</dbReference>
<accession>A0A841CQC0</accession>
<dbReference type="InterPro" id="IPR001509">
    <property type="entry name" value="Epimerase_deHydtase"/>
</dbReference>
<dbReference type="Pfam" id="PF01370">
    <property type="entry name" value="Epimerase"/>
    <property type="match status" value="2"/>
</dbReference>
<gene>
    <name evidence="3" type="ORF">FHS29_004865</name>
</gene>
<keyword evidence="4" id="KW-1185">Reference proteome</keyword>
<organism evidence="3 4">
    <name type="scientific">Saccharothrix tamanrassetensis</name>
    <dbReference type="NCBI Taxonomy" id="1051531"/>
    <lineage>
        <taxon>Bacteria</taxon>
        <taxon>Bacillati</taxon>
        <taxon>Actinomycetota</taxon>
        <taxon>Actinomycetes</taxon>
        <taxon>Pseudonocardiales</taxon>
        <taxon>Pseudonocardiaceae</taxon>
        <taxon>Saccharothrix</taxon>
    </lineage>
</organism>
<evidence type="ECO:0000313" key="4">
    <source>
        <dbReference type="Proteomes" id="UP000547510"/>
    </source>
</evidence>
<name>A0A841CQC0_9PSEU</name>
<dbReference type="EMBL" id="JACHJN010000007">
    <property type="protein sequence ID" value="MBB5958257.1"/>
    <property type="molecule type" value="Genomic_DNA"/>
</dbReference>
<evidence type="ECO:0000313" key="3">
    <source>
        <dbReference type="EMBL" id="MBB5958257.1"/>
    </source>
</evidence>
<dbReference type="AlphaFoldDB" id="A0A841CQC0"/>
<keyword evidence="3" id="KW-0413">Isomerase</keyword>
<proteinExistence type="inferred from homology"/>
<evidence type="ECO:0000259" key="2">
    <source>
        <dbReference type="Pfam" id="PF01370"/>
    </source>
</evidence>
<evidence type="ECO:0000256" key="1">
    <source>
        <dbReference type="ARBA" id="ARBA00007637"/>
    </source>
</evidence>
<reference evidence="3 4" key="1">
    <citation type="submission" date="2020-08" db="EMBL/GenBank/DDBJ databases">
        <title>Genomic Encyclopedia of Type Strains, Phase III (KMG-III): the genomes of soil and plant-associated and newly described type strains.</title>
        <authorList>
            <person name="Whitman W."/>
        </authorList>
    </citation>
    <scope>NUCLEOTIDE SEQUENCE [LARGE SCALE GENOMIC DNA]</scope>
    <source>
        <strain evidence="3 4">CECT 8640</strain>
    </source>
</reference>
<dbReference type="PANTHER" id="PTHR43000">
    <property type="entry name" value="DTDP-D-GLUCOSE 4,6-DEHYDRATASE-RELATED"/>
    <property type="match status" value="1"/>
</dbReference>
<comment type="caution">
    <text evidence="3">The sequence shown here is derived from an EMBL/GenBank/DDBJ whole genome shotgun (WGS) entry which is preliminary data.</text>
</comment>
<dbReference type="InterPro" id="IPR036291">
    <property type="entry name" value="NAD(P)-bd_dom_sf"/>
</dbReference>